<dbReference type="InterPro" id="IPR006047">
    <property type="entry name" value="GH13_cat_dom"/>
</dbReference>
<keyword evidence="2" id="KW-0378">Hydrolase</keyword>
<dbReference type="PROSITE" id="PS51257">
    <property type="entry name" value="PROKAR_LIPOPROTEIN"/>
    <property type="match status" value="1"/>
</dbReference>
<dbReference type="Pfam" id="PF00128">
    <property type="entry name" value="Alpha-amylase"/>
    <property type="match status" value="1"/>
</dbReference>
<dbReference type="SMART" id="SM00642">
    <property type="entry name" value="Aamy"/>
    <property type="match status" value="1"/>
</dbReference>
<dbReference type="InterPro" id="IPR013780">
    <property type="entry name" value="Glyco_hydro_b"/>
</dbReference>
<dbReference type="SUPFAM" id="SSF51011">
    <property type="entry name" value="Glycosyl hydrolase domain"/>
    <property type="match status" value="1"/>
</dbReference>
<reference evidence="2" key="1">
    <citation type="submission" date="2022-03" db="EMBL/GenBank/DDBJ databases">
        <title>Description of Abyssus ytuae gen. nov., sp. nov., a novel member of the family Flavobacteriaceae isolated from the sediment of Mariana Trench.</title>
        <authorList>
            <person name="Zhang J."/>
            <person name="Xu X."/>
        </authorList>
    </citation>
    <scope>NUCLEOTIDE SEQUENCE</scope>
    <source>
        <strain evidence="2">MT3330</strain>
    </source>
</reference>
<proteinExistence type="predicted"/>
<dbReference type="CDD" id="cd11313">
    <property type="entry name" value="AmyAc_arch_bac_AmyA"/>
    <property type="match status" value="1"/>
</dbReference>
<dbReference type="SUPFAM" id="SSF51445">
    <property type="entry name" value="(Trans)glycosidases"/>
    <property type="match status" value="1"/>
</dbReference>
<gene>
    <name evidence="2" type="ORF">MQE35_05715</name>
</gene>
<organism evidence="2 3">
    <name type="scientific">Abyssalbus ytuae</name>
    <dbReference type="NCBI Taxonomy" id="2926907"/>
    <lineage>
        <taxon>Bacteria</taxon>
        <taxon>Pseudomonadati</taxon>
        <taxon>Bacteroidota</taxon>
        <taxon>Flavobacteriia</taxon>
        <taxon>Flavobacteriales</taxon>
        <taxon>Flavobacteriaceae</taxon>
        <taxon>Abyssalbus</taxon>
    </lineage>
</organism>
<dbReference type="KEGG" id="fbm:MQE35_05715"/>
<sequence>MKRIFLTVLAVSLFISCKQESKKVEEVTAKTSREIEPISDEVLETAVIYEANIRQYSEDGTFDSFTADMPKLKELGVKIIWLMPVHPISVEKRKAKGDLFVSDIENPEERKKYLGSYYSVADYKKVNPEFGTMEDFDELIAAAHENGIYVILDWVPNHTGWDHPWIKEHPDYYTQDEKGNIVDPIDPSTGESWGWTDVADLNYDNQEMRKAMIGEMAFWLKEHKVDGFRCDVAHGVPADFWSYATRELNQIKPVFMLAEAESAELMKNGFDMQYAWEAHHIMNDIAKGEKTVSAWDEYMVKIDSVKQADDIYMYFTSNHDENTWAGTVFDRMGNAAEVFAALSYCVPGMPLIYNGQEYDMNKRLRFFEKDTIIREKGKFFPVYEKFGKLKNEKVALNGGKKAASYSRIKTSDDESILALEREKAGEKLVFIANLTKEPKKFTLEHEGTFTNYLSGEEFNLNSGQEYELAAWEYLILVKDK</sequence>
<dbReference type="PANTHER" id="PTHR47786:SF2">
    <property type="entry name" value="GLYCOSYL HYDROLASE FAMILY 13 CATALYTIC DOMAIN-CONTAINING PROTEIN"/>
    <property type="match status" value="1"/>
</dbReference>
<dbReference type="AlphaFoldDB" id="A0A9E7D4D2"/>
<name>A0A9E7D4D2_9FLAO</name>
<dbReference type="Gene3D" id="3.20.20.80">
    <property type="entry name" value="Glycosidases"/>
    <property type="match status" value="1"/>
</dbReference>
<keyword evidence="3" id="KW-1185">Reference proteome</keyword>
<evidence type="ECO:0000313" key="2">
    <source>
        <dbReference type="EMBL" id="UOB18789.1"/>
    </source>
</evidence>
<dbReference type="InterPro" id="IPR017853">
    <property type="entry name" value="GH"/>
</dbReference>
<dbReference type="GO" id="GO:0016787">
    <property type="term" value="F:hydrolase activity"/>
    <property type="evidence" value="ECO:0007669"/>
    <property type="project" value="UniProtKB-KW"/>
</dbReference>
<dbReference type="EMBL" id="CP094358">
    <property type="protein sequence ID" value="UOB18789.1"/>
    <property type="molecule type" value="Genomic_DNA"/>
</dbReference>
<feature type="domain" description="Glycosyl hydrolase family 13 catalytic" evidence="1">
    <location>
        <begin position="59"/>
        <end position="393"/>
    </location>
</feature>
<evidence type="ECO:0000313" key="3">
    <source>
        <dbReference type="Proteomes" id="UP000831290"/>
    </source>
</evidence>
<dbReference type="RefSeq" id="WP_255845406.1">
    <property type="nucleotide sequence ID" value="NZ_CP094358.1"/>
</dbReference>
<dbReference type="PANTHER" id="PTHR47786">
    <property type="entry name" value="ALPHA-1,4-GLUCAN:MALTOSE-1-PHOSPHATE MALTOSYLTRANSFERASE"/>
    <property type="match status" value="1"/>
</dbReference>
<dbReference type="Gene3D" id="2.60.40.1180">
    <property type="entry name" value="Golgi alpha-mannosidase II"/>
    <property type="match status" value="1"/>
</dbReference>
<accession>A0A9E7D4D2</accession>
<evidence type="ECO:0000259" key="1">
    <source>
        <dbReference type="SMART" id="SM00642"/>
    </source>
</evidence>
<dbReference type="Proteomes" id="UP000831290">
    <property type="component" value="Chromosome"/>
</dbReference>
<dbReference type="GO" id="GO:0005975">
    <property type="term" value="P:carbohydrate metabolic process"/>
    <property type="evidence" value="ECO:0007669"/>
    <property type="project" value="InterPro"/>
</dbReference>
<protein>
    <submittedName>
        <fullName evidence="2">Alpha-amylase family glycosyl hydrolase</fullName>
    </submittedName>
</protein>